<feature type="region of interest" description="Disordered" evidence="11">
    <location>
        <begin position="135"/>
        <end position="184"/>
    </location>
</feature>
<sequence length="1403" mass="155640">MSRPNPNQNVSFKDDLPPSRRQNSHQDQPPRPPAKNLPSKNSLTTTVSVNSSGYNAETLGYDDNGYNDAGALNPQGFSASNGADMRRKKSLVRPERERIDPNHRLWHYPNIVATGNQPYLPGRGANLRRGKSLLARDTDETDHQSGLNIFKRGATIRRRASQATPRQPPSGTQSNRAGAGSSRESEEKLGCLGNFAPGPKDAWMVYCYLLTFLVPGFVLRNVFGKRTPEAQRAWREKMGIVGIVAGLMAIVGFVTFGFTQTVCGNTQLRIAGGQANNGSLVINGYDYDLASWHHPAAGTTFNGTTSPLYMDQYMAGGKDASFLFQKVNQHCLGIITPATETGITHSGNNMAWYLPCNLHDQNGTSGANLTGYSDSLNCHTSDAARSSFQARVPTAEIYYTWNRVKDESRNLAVYKSVVVDMNLLQWLDNTQVSYPAFFDTIKSRNETFAGKDITAFIQRNGLEQYAQCMSDIIQVGFVDSISIGCVASDIVLYVSLVFILGAVGIKFGMAVVFGWFLSWRLGNFEGESYQQRMKRAAEIENWTDDIYKAAPGYLRPNAANKNGTGGNSRKTVFLPTTSRFSRAEPMLVSSSRPSTAYGMAADSRRQAASVYGGKLAPGMHTTPPGSPMLRNSRSSTSLPFRDESHQSLSDQSTNNPSNCPFPLGNVVPQPSPDFEPFRFPLVHSICLVTAYSESIEGLRTTLDSLATTDYPNSHKLILVICDGMVRGSGSKQYTPDIVLGMMKELIVPAEEVEAHSYVAIADGHKRHNMAKVYSGFYDYDSETVEPSKQQRVPMVLVAKTGNPLEANDAKPGNRGKRDSQIVLMSFLQKVMFDERMTTFEYEFFNSIWRCTGIPPDRYETVLCVDADTKVFPDSLTRMNACMVNDHEIMGLCGETKIANKSETWVTMIQAFESVFGGVTCLPGCFSMYRIKAPKGDRGYWVPILANPDICEHYSENVVDTLHKKNLLLLGEDRYLSTLMLKTFPKRKMVFCPQAVCKTIVPDTFRILLSQRRRWINSTVHNLFELMLVRDLCGTFCFSMQFVVFMDLIGTLVLPAAISFTLYIIIIAIIPESVTHMPRPTVSLILLAFILGLPGVLIVITSRKVAYVGWMLMYLLSLPIWNLVLPGYAYWHMDDFSWGETRKIAGETKEASHGDKEGTFDSSHIVMKRWVEFERERRWRNGTESRDSRYYDVVQRANSPKGYSVVSTSETFNSGFGTNEIGTTENNPLFRQSQSFGSMSQMVPSPETHSASMSQLALPPARGVSLNQDRSSGSAESSGSNTLERGNSDDPSYGHGYQSYPNESYQDDAEQPILPPNYLPQARTPEPANFSNVIYAEPERSRRPSQRGVSLVDTGPVRQVAPHDPVRRVSRHQRRSSSRNQLVSPISSASGHGNLPPGAAPPSY</sequence>
<keyword evidence="15" id="KW-1185">Reference proteome</keyword>
<evidence type="ECO:0000256" key="12">
    <source>
        <dbReference type="SAM" id="Phobius"/>
    </source>
</evidence>
<evidence type="ECO:0000256" key="1">
    <source>
        <dbReference type="ARBA" id="ARBA00004651"/>
    </source>
</evidence>
<feature type="region of interest" description="Disordered" evidence="11">
    <location>
        <begin position="1260"/>
        <end position="1403"/>
    </location>
</feature>
<evidence type="ECO:0000259" key="13">
    <source>
        <dbReference type="Pfam" id="PF22997"/>
    </source>
</evidence>
<gene>
    <name evidence="14" type="ORF">IL334_002325</name>
</gene>
<proteinExistence type="predicted"/>
<feature type="region of interest" description="Disordered" evidence="11">
    <location>
        <begin position="1"/>
        <end position="47"/>
    </location>
</feature>
<dbReference type="Proteomes" id="UP001329825">
    <property type="component" value="Chromosome 3"/>
</dbReference>
<dbReference type="EC" id="2.4.1.16" evidence="2"/>
<comment type="subcellular location">
    <subcellularLocation>
        <location evidence="1">Cell membrane</location>
        <topology evidence="1">Multi-pass membrane protein</topology>
    </subcellularLocation>
</comment>
<evidence type="ECO:0000256" key="10">
    <source>
        <dbReference type="ARBA" id="ARBA00048014"/>
    </source>
</evidence>
<comment type="catalytic activity">
    <reaction evidence="10">
        <text>[(1-&gt;4)-N-acetyl-beta-D-glucosaminyl](n) + UDP-N-acetyl-alpha-D-glucosamine = [(1-&gt;4)-N-acetyl-beta-D-glucosaminyl](n+1) + UDP + H(+)</text>
        <dbReference type="Rhea" id="RHEA:16637"/>
        <dbReference type="Rhea" id="RHEA-COMP:9593"/>
        <dbReference type="Rhea" id="RHEA-COMP:9595"/>
        <dbReference type="ChEBI" id="CHEBI:15378"/>
        <dbReference type="ChEBI" id="CHEBI:17029"/>
        <dbReference type="ChEBI" id="CHEBI:57705"/>
        <dbReference type="ChEBI" id="CHEBI:58223"/>
        <dbReference type="EC" id="2.4.1.16"/>
    </reaction>
</comment>
<evidence type="ECO:0000256" key="7">
    <source>
        <dbReference type="ARBA" id="ARBA00022989"/>
    </source>
</evidence>
<feature type="transmembrane region" description="Helical" evidence="12">
    <location>
        <begin position="1111"/>
        <end position="1130"/>
    </location>
</feature>
<feature type="compositionally biased region" description="Polar residues" evidence="11">
    <location>
        <begin position="1"/>
        <end position="11"/>
    </location>
</feature>
<evidence type="ECO:0000313" key="14">
    <source>
        <dbReference type="EMBL" id="WRT65382.1"/>
    </source>
</evidence>
<evidence type="ECO:0000256" key="8">
    <source>
        <dbReference type="ARBA" id="ARBA00023136"/>
    </source>
</evidence>
<keyword evidence="3" id="KW-1003">Cell membrane</keyword>
<dbReference type="SUPFAM" id="SSF53448">
    <property type="entry name" value="Nucleotide-diphospho-sugar transferases"/>
    <property type="match status" value="1"/>
</dbReference>
<dbReference type="Pfam" id="PF03142">
    <property type="entry name" value="Chitin_synth_2"/>
    <property type="match status" value="1"/>
</dbReference>
<feature type="compositionally biased region" description="Polar residues" evidence="11">
    <location>
        <begin position="629"/>
        <end position="638"/>
    </location>
</feature>
<dbReference type="Pfam" id="PF22997">
    <property type="entry name" value="CHS4"/>
    <property type="match status" value="1"/>
</dbReference>
<feature type="compositionally biased region" description="Basic residues" evidence="11">
    <location>
        <begin position="1367"/>
        <end position="1376"/>
    </location>
</feature>
<feature type="compositionally biased region" description="Polar residues" evidence="11">
    <location>
        <begin position="646"/>
        <end position="658"/>
    </location>
</feature>
<dbReference type="InterPro" id="IPR054295">
    <property type="entry name" value="CHS4-like_dom"/>
</dbReference>
<dbReference type="PANTHER" id="PTHR22914:SF16">
    <property type="entry name" value="CHITIN SYNTHASE 3"/>
    <property type="match status" value="1"/>
</dbReference>
<dbReference type="PANTHER" id="PTHR22914">
    <property type="entry name" value="CHITIN SYNTHASE"/>
    <property type="match status" value="1"/>
</dbReference>
<feature type="transmembrane region" description="Helical" evidence="12">
    <location>
        <begin position="490"/>
        <end position="517"/>
    </location>
</feature>
<evidence type="ECO:0000256" key="6">
    <source>
        <dbReference type="ARBA" id="ARBA00022692"/>
    </source>
</evidence>
<feature type="transmembrane region" description="Helical" evidence="12">
    <location>
        <begin position="240"/>
        <end position="259"/>
    </location>
</feature>
<feature type="region of interest" description="Disordered" evidence="11">
    <location>
        <begin position="613"/>
        <end position="659"/>
    </location>
</feature>
<feature type="transmembrane region" description="Helical" evidence="12">
    <location>
        <begin position="1081"/>
        <end position="1099"/>
    </location>
</feature>
<evidence type="ECO:0000256" key="4">
    <source>
        <dbReference type="ARBA" id="ARBA00022676"/>
    </source>
</evidence>
<feature type="compositionally biased region" description="Polar residues" evidence="11">
    <location>
        <begin position="161"/>
        <end position="176"/>
    </location>
</feature>
<dbReference type="InterPro" id="IPR029044">
    <property type="entry name" value="Nucleotide-diphossugar_trans"/>
</dbReference>
<reference evidence="14 15" key="1">
    <citation type="submission" date="2024-01" db="EMBL/GenBank/DDBJ databases">
        <title>Comparative genomics of Cryptococcus and Kwoniella reveals pathogenesis evolution and contrasting modes of karyotype evolution via chromosome fusion or intercentromeric recombination.</title>
        <authorList>
            <person name="Coelho M.A."/>
            <person name="David-Palma M."/>
            <person name="Shea T."/>
            <person name="Bowers K."/>
            <person name="McGinley-Smith S."/>
            <person name="Mohammad A.W."/>
            <person name="Gnirke A."/>
            <person name="Yurkov A.M."/>
            <person name="Nowrousian M."/>
            <person name="Sun S."/>
            <person name="Cuomo C.A."/>
            <person name="Heitman J."/>
        </authorList>
    </citation>
    <scope>NUCLEOTIDE SEQUENCE [LARGE SCALE GENOMIC DNA]</scope>
    <source>
        <strain evidence="14">CBS 11374</strain>
    </source>
</reference>
<feature type="compositionally biased region" description="Low complexity" evidence="11">
    <location>
        <begin position="1270"/>
        <end position="1279"/>
    </location>
</feature>
<keyword evidence="5" id="KW-0808">Transferase</keyword>
<accession>A0ABZ1CYL1</accession>
<evidence type="ECO:0000256" key="9">
    <source>
        <dbReference type="ARBA" id="ARBA00023180"/>
    </source>
</evidence>
<protein>
    <recommendedName>
        <fullName evidence="2">chitin synthase</fullName>
        <ecNumber evidence="2">2.4.1.16</ecNumber>
    </recommendedName>
</protein>
<dbReference type="RefSeq" id="XP_062790122.1">
    <property type="nucleotide sequence ID" value="XM_062934071.1"/>
</dbReference>
<feature type="transmembrane region" description="Helical" evidence="12">
    <location>
        <begin position="202"/>
        <end position="219"/>
    </location>
</feature>
<dbReference type="EMBL" id="CP141883">
    <property type="protein sequence ID" value="WRT65382.1"/>
    <property type="molecule type" value="Genomic_DNA"/>
</dbReference>
<feature type="domain" description="Chitin synthase 4-like" evidence="13">
    <location>
        <begin position="397"/>
        <end position="477"/>
    </location>
</feature>
<feature type="compositionally biased region" description="Polar residues" evidence="11">
    <location>
        <begin position="1379"/>
        <end position="1390"/>
    </location>
</feature>
<organism evidence="14 15">
    <name type="scientific">Kwoniella shivajii</name>
    <dbReference type="NCBI Taxonomy" id="564305"/>
    <lineage>
        <taxon>Eukaryota</taxon>
        <taxon>Fungi</taxon>
        <taxon>Dikarya</taxon>
        <taxon>Basidiomycota</taxon>
        <taxon>Agaricomycotina</taxon>
        <taxon>Tremellomycetes</taxon>
        <taxon>Tremellales</taxon>
        <taxon>Cryptococcaceae</taxon>
        <taxon>Kwoniella</taxon>
    </lineage>
</organism>
<keyword evidence="4" id="KW-0328">Glycosyltransferase</keyword>
<evidence type="ECO:0000256" key="2">
    <source>
        <dbReference type="ARBA" id="ARBA00012543"/>
    </source>
</evidence>
<dbReference type="CDD" id="cd04190">
    <property type="entry name" value="Chitin_synth_C"/>
    <property type="match status" value="1"/>
</dbReference>
<keyword evidence="9" id="KW-0325">Glycoprotein</keyword>
<evidence type="ECO:0000256" key="11">
    <source>
        <dbReference type="SAM" id="MobiDB-lite"/>
    </source>
</evidence>
<evidence type="ECO:0000256" key="3">
    <source>
        <dbReference type="ARBA" id="ARBA00022475"/>
    </source>
</evidence>
<keyword evidence="7 12" id="KW-1133">Transmembrane helix</keyword>
<evidence type="ECO:0000256" key="5">
    <source>
        <dbReference type="ARBA" id="ARBA00022679"/>
    </source>
</evidence>
<evidence type="ECO:0000313" key="15">
    <source>
        <dbReference type="Proteomes" id="UP001329825"/>
    </source>
</evidence>
<keyword evidence="6 12" id="KW-0812">Transmembrane</keyword>
<dbReference type="GeneID" id="87954456"/>
<feature type="region of interest" description="Disordered" evidence="11">
    <location>
        <begin position="72"/>
        <end position="94"/>
    </location>
</feature>
<keyword evidence="8 12" id="KW-0472">Membrane</keyword>
<name>A0ABZ1CYL1_9TREE</name>
<feature type="transmembrane region" description="Helical" evidence="12">
    <location>
        <begin position="1047"/>
        <end position="1069"/>
    </location>
</feature>
<dbReference type="InterPro" id="IPR004835">
    <property type="entry name" value="Chitin_synth"/>
</dbReference>